<keyword evidence="2" id="KW-1185">Reference proteome</keyword>
<name>A0ABU0N5H5_9FIRM</name>
<reference evidence="1 2" key="1">
    <citation type="submission" date="2023-07" db="EMBL/GenBank/DDBJ databases">
        <title>Genomic Encyclopedia of Type Strains, Phase IV (KMG-IV): sequencing the most valuable type-strain genomes for metagenomic binning, comparative biology and taxonomic classification.</title>
        <authorList>
            <person name="Goeker M."/>
        </authorList>
    </citation>
    <scope>NUCLEOTIDE SEQUENCE [LARGE SCALE GENOMIC DNA]</scope>
    <source>
        <strain evidence="1 2">DSM 15049</strain>
    </source>
</reference>
<evidence type="ECO:0000313" key="1">
    <source>
        <dbReference type="EMBL" id="MDQ0557946.1"/>
    </source>
</evidence>
<dbReference type="EMBL" id="JAUSWG010000016">
    <property type="protein sequence ID" value="MDQ0557946.1"/>
    <property type="molecule type" value="Genomic_DNA"/>
</dbReference>
<accession>A0ABU0N5H5</accession>
<comment type="caution">
    <text evidence="1">The sequence shown here is derived from an EMBL/GenBank/DDBJ whole genome shotgun (WGS) entry which is preliminary data.</text>
</comment>
<sequence>MPKIDINLLNEEVPTTKKSTIVNEPNETKSSLSIYDIVKKEKKKTKEQVGVTLDKEIVDKLKTVVIDSNVTMSKLFENLLTPLLEDVEINKKNIDIYNKKNKLKGRRKSE</sequence>
<proteinExistence type="predicted"/>
<dbReference type="RefSeq" id="WP_307509743.1">
    <property type="nucleotide sequence ID" value="NZ_BAAACE010000001.1"/>
</dbReference>
<gene>
    <name evidence="1" type="ORF">QOZ92_003081</name>
</gene>
<dbReference type="Proteomes" id="UP001232584">
    <property type="component" value="Unassembled WGS sequence"/>
</dbReference>
<organism evidence="1 2">
    <name type="scientific">Paraclostridium ghonii</name>
    <dbReference type="NCBI Taxonomy" id="29358"/>
    <lineage>
        <taxon>Bacteria</taxon>
        <taxon>Bacillati</taxon>
        <taxon>Bacillota</taxon>
        <taxon>Clostridia</taxon>
        <taxon>Peptostreptococcales</taxon>
        <taxon>Peptostreptococcaceae</taxon>
        <taxon>Paraclostridium</taxon>
    </lineage>
</organism>
<evidence type="ECO:0000313" key="2">
    <source>
        <dbReference type="Proteomes" id="UP001232584"/>
    </source>
</evidence>
<protein>
    <submittedName>
        <fullName evidence="1">Uncharacterized protein</fullName>
    </submittedName>
</protein>